<dbReference type="Pfam" id="PF01476">
    <property type="entry name" value="LysM"/>
    <property type="match status" value="1"/>
</dbReference>
<dbReference type="Proteomes" id="UP001597506">
    <property type="component" value="Unassembled WGS sequence"/>
</dbReference>
<dbReference type="SUPFAM" id="SSF54106">
    <property type="entry name" value="LysM domain"/>
    <property type="match status" value="1"/>
</dbReference>
<proteinExistence type="predicted"/>
<feature type="compositionally biased region" description="Polar residues" evidence="1">
    <location>
        <begin position="155"/>
        <end position="174"/>
    </location>
</feature>
<reference evidence="5" key="1">
    <citation type="journal article" date="2019" name="Int. J. Syst. Evol. Microbiol.">
        <title>The Global Catalogue of Microorganisms (GCM) 10K type strain sequencing project: providing services to taxonomists for standard genome sequencing and annotation.</title>
        <authorList>
            <consortium name="The Broad Institute Genomics Platform"/>
            <consortium name="The Broad Institute Genome Sequencing Center for Infectious Disease"/>
            <person name="Wu L."/>
            <person name="Ma J."/>
        </authorList>
    </citation>
    <scope>NUCLEOTIDE SEQUENCE [LARGE SCALE GENOMIC DNA]</scope>
    <source>
        <strain evidence="5">KCTC 3913</strain>
    </source>
</reference>
<sequence length="226" mass="25910">MNKDPYRDKAAQLKQKIEKVSPESDEKVKESLPSRSEVHQNKKTKKKFKYPLIRVLLLFFILLPLIFFSLYSILNNRDLPLNPTKASDDVEEVEIDNGEPLDNEEENIKDTQSTSKGKTVDNKDKEKETTPTSSQSKDDLQDELSLSKEVDNTKETPPQSTDSSSELTEHSTVYHTVQPKETLYRIAMKYYQSSNGIEKIKSWNNLSTNEIQSGQVLEIPIDKQTN</sequence>
<dbReference type="PROSITE" id="PS51782">
    <property type="entry name" value="LYSM"/>
    <property type="match status" value="1"/>
</dbReference>
<evidence type="ECO:0000256" key="2">
    <source>
        <dbReference type="SAM" id="Phobius"/>
    </source>
</evidence>
<feature type="transmembrane region" description="Helical" evidence="2">
    <location>
        <begin position="52"/>
        <end position="74"/>
    </location>
</feature>
<keyword evidence="2" id="KW-0812">Transmembrane</keyword>
<evidence type="ECO:0000313" key="4">
    <source>
        <dbReference type="EMBL" id="MFD2679542.1"/>
    </source>
</evidence>
<dbReference type="InterPro" id="IPR018392">
    <property type="entry name" value="LysM"/>
</dbReference>
<evidence type="ECO:0000256" key="1">
    <source>
        <dbReference type="SAM" id="MobiDB-lite"/>
    </source>
</evidence>
<keyword evidence="2" id="KW-0472">Membrane</keyword>
<comment type="caution">
    <text evidence="4">The sequence shown here is derived from an EMBL/GenBank/DDBJ whole genome shotgun (WGS) entry which is preliminary data.</text>
</comment>
<dbReference type="RefSeq" id="WP_377932276.1">
    <property type="nucleotide sequence ID" value="NZ_JBHUMF010000004.1"/>
</dbReference>
<keyword evidence="5" id="KW-1185">Reference proteome</keyword>
<feature type="domain" description="LysM" evidence="3">
    <location>
        <begin position="173"/>
        <end position="219"/>
    </location>
</feature>
<protein>
    <submittedName>
        <fullName evidence="4">LysM peptidoglycan-binding domain-containing protein</fullName>
    </submittedName>
</protein>
<feature type="compositionally biased region" description="Acidic residues" evidence="1">
    <location>
        <begin position="96"/>
        <end position="107"/>
    </location>
</feature>
<name>A0ABW5RLJ3_9BACI</name>
<organism evidence="4 5">
    <name type="scientific">Bacillus seohaeanensis</name>
    <dbReference type="NCBI Taxonomy" id="284580"/>
    <lineage>
        <taxon>Bacteria</taxon>
        <taxon>Bacillati</taxon>
        <taxon>Bacillota</taxon>
        <taxon>Bacilli</taxon>
        <taxon>Bacillales</taxon>
        <taxon>Bacillaceae</taxon>
        <taxon>Bacillus</taxon>
    </lineage>
</organism>
<feature type="compositionally biased region" description="Basic and acidic residues" evidence="1">
    <location>
        <begin position="145"/>
        <end position="154"/>
    </location>
</feature>
<feature type="compositionally biased region" description="Basic and acidic residues" evidence="1">
    <location>
        <begin position="118"/>
        <end position="129"/>
    </location>
</feature>
<keyword evidence="2" id="KW-1133">Transmembrane helix</keyword>
<feature type="region of interest" description="Disordered" evidence="1">
    <location>
        <begin position="96"/>
        <end position="174"/>
    </location>
</feature>
<evidence type="ECO:0000259" key="3">
    <source>
        <dbReference type="PROSITE" id="PS51782"/>
    </source>
</evidence>
<feature type="compositionally biased region" description="Basic and acidic residues" evidence="1">
    <location>
        <begin position="1"/>
        <end position="40"/>
    </location>
</feature>
<dbReference type="Gene3D" id="3.10.350.10">
    <property type="entry name" value="LysM domain"/>
    <property type="match status" value="1"/>
</dbReference>
<evidence type="ECO:0000313" key="5">
    <source>
        <dbReference type="Proteomes" id="UP001597506"/>
    </source>
</evidence>
<dbReference type="EMBL" id="JBHUMF010000004">
    <property type="protein sequence ID" value="MFD2679542.1"/>
    <property type="molecule type" value="Genomic_DNA"/>
</dbReference>
<dbReference type="InterPro" id="IPR036779">
    <property type="entry name" value="LysM_dom_sf"/>
</dbReference>
<feature type="region of interest" description="Disordered" evidence="1">
    <location>
        <begin position="1"/>
        <end position="43"/>
    </location>
</feature>
<gene>
    <name evidence="4" type="ORF">ACFSUL_02130</name>
</gene>
<dbReference type="CDD" id="cd00118">
    <property type="entry name" value="LysM"/>
    <property type="match status" value="1"/>
</dbReference>
<dbReference type="SMART" id="SM00257">
    <property type="entry name" value="LysM"/>
    <property type="match status" value="1"/>
</dbReference>
<accession>A0ABW5RLJ3</accession>